<protein>
    <submittedName>
        <fullName evidence="2">Uncharacterized protein</fullName>
    </submittedName>
</protein>
<feature type="compositionally biased region" description="Basic and acidic residues" evidence="1">
    <location>
        <begin position="22"/>
        <end position="33"/>
    </location>
</feature>
<comment type="caution">
    <text evidence="2">The sequence shown here is derived from an EMBL/GenBank/DDBJ whole genome shotgun (WGS) entry which is preliminary data.</text>
</comment>
<evidence type="ECO:0000313" key="2">
    <source>
        <dbReference type="EMBL" id="KHD72196.1"/>
    </source>
</evidence>
<dbReference type="Proteomes" id="UP000054537">
    <property type="component" value="Unassembled WGS sequence"/>
</dbReference>
<proteinExistence type="predicted"/>
<evidence type="ECO:0000313" key="3">
    <source>
        <dbReference type="Proteomes" id="UP000054537"/>
    </source>
</evidence>
<dbReference type="RefSeq" id="WP_043533759.1">
    <property type="nucleotide sequence ID" value="NZ_JBHSUZ010000001.1"/>
</dbReference>
<feature type="region of interest" description="Disordered" evidence="1">
    <location>
        <begin position="1"/>
        <end position="63"/>
    </location>
</feature>
<reference evidence="2 3" key="1">
    <citation type="submission" date="2014-10" db="EMBL/GenBank/DDBJ databases">
        <title>Draft genome sequence of Actinoplanes utahensis NRRL 12052.</title>
        <authorList>
            <person name="Velasco-Bucheli B."/>
            <person name="del Cerro C."/>
            <person name="Hormigo D."/>
            <person name="Garcia J.L."/>
            <person name="Acebal C."/>
            <person name="Arroyo M."/>
            <person name="de la Mata I."/>
        </authorList>
    </citation>
    <scope>NUCLEOTIDE SEQUENCE [LARGE SCALE GENOMIC DNA]</scope>
    <source>
        <strain evidence="2 3">NRRL 12052</strain>
    </source>
</reference>
<evidence type="ECO:0000256" key="1">
    <source>
        <dbReference type="SAM" id="MobiDB-lite"/>
    </source>
</evidence>
<accession>A0A0A6U9U5</accession>
<dbReference type="AlphaFoldDB" id="A0A0A6U9U5"/>
<organism evidence="2 3">
    <name type="scientific">Actinoplanes utahensis</name>
    <dbReference type="NCBI Taxonomy" id="1869"/>
    <lineage>
        <taxon>Bacteria</taxon>
        <taxon>Bacillati</taxon>
        <taxon>Actinomycetota</taxon>
        <taxon>Actinomycetes</taxon>
        <taxon>Micromonosporales</taxon>
        <taxon>Micromonosporaceae</taxon>
        <taxon>Actinoplanes</taxon>
    </lineage>
</organism>
<sequence>MSVRGGPCGAPHRAVRGRRRHPDALRGLRRTGDRNPVANLRAADDVGGSSNLRTADDAGGPPQLAVVRDGADHLLITDVPGVAGLPLFPASRRLGSHPLLVGARSVIRLSVTLDT</sequence>
<keyword evidence="3" id="KW-1185">Reference proteome</keyword>
<dbReference type="EMBL" id="JRTT01000139">
    <property type="protein sequence ID" value="KHD72196.1"/>
    <property type="molecule type" value="Genomic_DNA"/>
</dbReference>
<name>A0A0A6U9U5_ACTUT</name>
<gene>
    <name evidence="2" type="ORF">MB27_41930</name>
</gene>